<accession>A0A251S440</accession>
<gene>
    <name evidence="6" type="ORF">HannXRQ_Chr16g0530651</name>
    <name evidence="5" type="ORF">HanXRQr2_Chr16g0775681</name>
</gene>
<feature type="region of interest" description="Disordered" evidence="3">
    <location>
        <begin position="109"/>
        <end position="139"/>
    </location>
</feature>
<dbReference type="EMBL" id="CM007905">
    <property type="protein sequence ID" value="OTF93233.1"/>
    <property type="molecule type" value="Genomic_DNA"/>
</dbReference>
<evidence type="ECO:0000313" key="6">
    <source>
        <dbReference type="EMBL" id="OTF93233.1"/>
    </source>
</evidence>
<dbReference type="GO" id="GO:0030276">
    <property type="term" value="F:clathrin binding"/>
    <property type="evidence" value="ECO:0000318"/>
    <property type="project" value="GO_Central"/>
</dbReference>
<feature type="coiled-coil region" evidence="2">
    <location>
        <begin position="315"/>
        <end position="342"/>
    </location>
</feature>
<dbReference type="InParanoid" id="A0A251S440"/>
<keyword evidence="7" id="KW-1185">Reference proteome</keyword>
<organism evidence="6 7">
    <name type="scientific">Helianthus annuus</name>
    <name type="common">Common sunflower</name>
    <dbReference type="NCBI Taxonomy" id="4232"/>
    <lineage>
        <taxon>Eukaryota</taxon>
        <taxon>Viridiplantae</taxon>
        <taxon>Streptophyta</taxon>
        <taxon>Embryophyta</taxon>
        <taxon>Tracheophyta</taxon>
        <taxon>Spermatophyta</taxon>
        <taxon>Magnoliopsida</taxon>
        <taxon>eudicotyledons</taxon>
        <taxon>Gunneridae</taxon>
        <taxon>Pentapetalae</taxon>
        <taxon>asterids</taxon>
        <taxon>campanulids</taxon>
        <taxon>Asterales</taxon>
        <taxon>Asteraceae</taxon>
        <taxon>Asteroideae</taxon>
        <taxon>Heliantheae alliance</taxon>
        <taxon>Heliantheae</taxon>
        <taxon>Helianthus</taxon>
    </lineage>
</organism>
<dbReference type="GO" id="GO:0031982">
    <property type="term" value="C:vesicle"/>
    <property type="evidence" value="ECO:0000318"/>
    <property type="project" value="GO_Central"/>
</dbReference>
<dbReference type="Gene3D" id="1.10.287.110">
    <property type="entry name" value="DnaJ domain"/>
    <property type="match status" value="1"/>
</dbReference>
<reference evidence="5" key="3">
    <citation type="submission" date="2020-06" db="EMBL/GenBank/DDBJ databases">
        <title>Helianthus annuus Genome sequencing and assembly Release 2.</title>
        <authorList>
            <person name="Gouzy J."/>
            <person name="Langlade N."/>
            <person name="Munos S."/>
        </authorList>
    </citation>
    <scope>NUCLEOTIDE SEQUENCE</scope>
    <source>
        <tissue evidence="5">Leaves</tissue>
    </source>
</reference>
<sequence length="1096" mass="126170">MKGYRDNGAGGGGYGARSTTVYDDVFGGPPKFGATTLPPRLEDYTEIFQGFHASRGSSIPVLDLPPPCVDSDDVWFDVRSSKLDYSEVFGGFNGLDFALSYEELFDSSKVEEDDDSSDDVWTPAQSESLSDESDPQASLEMNQQVPNADLNQSSGVKLKSEPDFEAEKDFLNGTTNDSQCLEVSGSTVLNNQALPSKKENEKFFSLANNDLCTNKDLGGVAEGKKLKKSLSQSTTEIHNRPLLSVSDLSLKTQPSNLPPPSRPPPALTSKKGDSSNFSPKLKTSKSYAFERTTTDQSPPFFDVEIDASSSAAADAAAMKDAVEQAQAKLRSAKAAMDRKKEGLQSRSKMKYNIGDKKVKVNQNYEKSHSFQGERTRRLFENDSGITGSKKNNNIVFEYFEQKEDSEIVQETKEGFLREHTAVPKTPNDSDENEMYENLIEIQLKDNDILTVEKIVTENWLKNDINGRKGDDMGSASNAWVDYDVESEEATEKNKEELKENEEQDEKEFQQSGPPEIMLIHSEEEDSERIVKESDNISQTVSETVNDCGENEKAETMHEVDCDLEENRKLQKESVSENESIENERMDIKWDEDEQMDIKWDDNEILQDKEDVQQDAPSVKHEVTPETPCSEKIKEPVEQLHEVDEESFSNKNDFAGVKVEVRPADVIKGARELENERLRKIEEENERENERLRIIEEENERENERLRKIEEENEREKERLRKIEEENERENERLRKIEEENERENERLRKIEEENEREKERLRKIEEENEREKERLRKIEEEREKERFRKIDRELENERVRKLEEEREIEKERLRKIEREQEDERLRKIEEERERQIEREKDRMAVDRATLEAREKTFAETRERAAVERATAEFRQRALAEARERLEKACAEARERSLADKAMEGRLRVEKATAEARERAVADKFSIRQNSLPSDLAGSYSGLRYYQAPSQGGEGESPQRCKARLERHQRTADRAAKALAEKNMRDLIAQKEQAERSRLAEGLDAEVKRWSSGKQGNLRALLSTLQYILGPDSGWQPVPLTEVITTAAVKKAYRKATLCVHPDKLQQRGATIQQKYICEKVFDLLKEAWNKFNSEER</sequence>
<dbReference type="GO" id="GO:0072583">
    <property type="term" value="P:clathrin-dependent endocytosis"/>
    <property type="evidence" value="ECO:0000318"/>
    <property type="project" value="GO_Central"/>
</dbReference>
<name>A0A251S440_HELAN</name>
<reference evidence="6" key="2">
    <citation type="submission" date="2017-02" db="EMBL/GenBank/DDBJ databases">
        <title>Sunflower complete genome.</title>
        <authorList>
            <person name="Langlade N."/>
            <person name="Munos S."/>
        </authorList>
    </citation>
    <scope>NUCLEOTIDE SEQUENCE [LARGE SCALE GENOMIC DNA]</scope>
    <source>
        <tissue evidence="6">Leaves</tissue>
    </source>
</reference>
<evidence type="ECO:0000256" key="2">
    <source>
        <dbReference type="SAM" id="Coils"/>
    </source>
</evidence>
<evidence type="ECO:0000256" key="3">
    <source>
        <dbReference type="SAM" id="MobiDB-lite"/>
    </source>
</evidence>
<evidence type="ECO:0000313" key="5">
    <source>
        <dbReference type="EMBL" id="KAF5762347.1"/>
    </source>
</evidence>
<evidence type="ECO:0000313" key="7">
    <source>
        <dbReference type="Proteomes" id="UP000215914"/>
    </source>
</evidence>
<dbReference type="OMA" id="FQGFHAS"/>
<proteinExistence type="predicted"/>
<evidence type="ECO:0000259" key="4">
    <source>
        <dbReference type="PROSITE" id="PS50076"/>
    </source>
</evidence>
<reference evidence="5 7" key="1">
    <citation type="journal article" date="2017" name="Nature">
        <title>The sunflower genome provides insights into oil metabolism, flowering and Asterid evolution.</title>
        <authorList>
            <person name="Badouin H."/>
            <person name="Gouzy J."/>
            <person name="Grassa C.J."/>
            <person name="Murat F."/>
            <person name="Staton S.E."/>
            <person name="Cottret L."/>
            <person name="Lelandais-Briere C."/>
            <person name="Owens G.L."/>
            <person name="Carrere S."/>
            <person name="Mayjonade B."/>
            <person name="Legrand L."/>
            <person name="Gill N."/>
            <person name="Kane N.C."/>
            <person name="Bowers J.E."/>
            <person name="Hubner S."/>
            <person name="Bellec A."/>
            <person name="Berard A."/>
            <person name="Berges H."/>
            <person name="Blanchet N."/>
            <person name="Boniface M.C."/>
            <person name="Brunel D."/>
            <person name="Catrice O."/>
            <person name="Chaidir N."/>
            <person name="Claudel C."/>
            <person name="Donnadieu C."/>
            <person name="Faraut T."/>
            <person name="Fievet G."/>
            <person name="Helmstetter N."/>
            <person name="King M."/>
            <person name="Knapp S.J."/>
            <person name="Lai Z."/>
            <person name="Le Paslier M.C."/>
            <person name="Lippi Y."/>
            <person name="Lorenzon L."/>
            <person name="Mandel J.R."/>
            <person name="Marage G."/>
            <person name="Marchand G."/>
            <person name="Marquand E."/>
            <person name="Bret-Mestries E."/>
            <person name="Morien E."/>
            <person name="Nambeesan S."/>
            <person name="Nguyen T."/>
            <person name="Pegot-Espagnet P."/>
            <person name="Pouilly N."/>
            <person name="Raftis F."/>
            <person name="Sallet E."/>
            <person name="Schiex T."/>
            <person name="Thomas J."/>
            <person name="Vandecasteele C."/>
            <person name="Vares D."/>
            <person name="Vear F."/>
            <person name="Vautrin S."/>
            <person name="Crespi M."/>
            <person name="Mangin B."/>
            <person name="Burke J.M."/>
            <person name="Salse J."/>
            <person name="Munos S."/>
            <person name="Vincourt P."/>
            <person name="Rieseberg L.H."/>
            <person name="Langlade N.B."/>
        </authorList>
    </citation>
    <scope>NUCLEOTIDE SEQUENCE [LARGE SCALE GENOMIC DNA]</scope>
    <source>
        <strain evidence="7">cv. SF193</strain>
        <tissue evidence="5">Leaves</tissue>
    </source>
</reference>
<dbReference type="PANTHER" id="PTHR23172">
    <property type="entry name" value="AUXILIN/CYCLIN G-ASSOCIATED KINASE-RELATED"/>
    <property type="match status" value="1"/>
</dbReference>
<dbReference type="PROSITE" id="PS50076">
    <property type="entry name" value="DNAJ_2"/>
    <property type="match status" value="1"/>
</dbReference>
<feature type="coiled-coil region" evidence="2">
    <location>
        <begin position="964"/>
        <end position="996"/>
    </location>
</feature>
<dbReference type="AlphaFoldDB" id="A0A251S440"/>
<feature type="region of interest" description="Disordered" evidence="3">
    <location>
        <begin position="699"/>
        <end position="748"/>
    </location>
</feature>
<keyword evidence="1 2" id="KW-0175">Coiled coil</keyword>
<feature type="compositionally biased region" description="Pro residues" evidence="3">
    <location>
        <begin position="256"/>
        <end position="266"/>
    </location>
</feature>
<evidence type="ECO:0000256" key="1">
    <source>
        <dbReference type="ARBA" id="ARBA00023054"/>
    </source>
</evidence>
<dbReference type="STRING" id="4232.A0A251S440"/>
<dbReference type="PANTHER" id="PTHR23172:SF87">
    <property type="entry name" value="CHAPERONE DNAJ-DOMAIN SUPERFAMILY PROTEIN"/>
    <property type="match status" value="1"/>
</dbReference>
<feature type="compositionally biased region" description="Basic and acidic residues" evidence="3">
    <location>
        <begin position="549"/>
        <end position="574"/>
    </location>
</feature>
<dbReference type="GO" id="GO:0005737">
    <property type="term" value="C:cytoplasm"/>
    <property type="evidence" value="ECO:0000318"/>
    <property type="project" value="GO_Central"/>
</dbReference>
<dbReference type="InterPro" id="IPR036869">
    <property type="entry name" value="J_dom_sf"/>
</dbReference>
<dbReference type="InterPro" id="IPR001623">
    <property type="entry name" value="DnaJ_domain"/>
</dbReference>
<dbReference type="FunCoup" id="A0A251S440">
    <property type="interactions" value="94"/>
</dbReference>
<feature type="region of interest" description="Disordered" evidence="3">
    <location>
        <begin position="225"/>
        <end position="301"/>
    </location>
</feature>
<feature type="compositionally biased region" description="Polar residues" evidence="3">
    <location>
        <begin position="535"/>
        <end position="544"/>
    </location>
</feature>
<feature type="domain" description="J" evidence="4">
    <location>
        <begin position="1032"/>
        <end position="1096"/>
    </location>
</feature>
<dbReference type="FunFam" id="1.10.287.110:FF:000009">
    <property type="entry name" value="Auxilin-related protein 1"/>
    <property type="match status" value="1"/>
</dbReference>
<dbReference type="Proteomes" id="UP000215914">
    <property type="component" value="Chromosome 16"/>
</dbReference>
<protein>
    <submittedName>
        <fullName evidence="5">DnaJ domain, Chaperone J-domain superfamily</fullName>
    </submittedName>
    <submittedName>
        <fullName evidence="6">Putative dnaJ domain-containing protein</fullName>
    </submittedName>
</protein>
<dbReference type="SUPFAM" id="SSF46565">
    <property type="entry name" value="Chaperone J-domain"/>
    <property type="match status" value="1"/>
</dbReference>
<dbReference type="EMBL" id="MNCJ02000331">
    <property type="protein sequence ID" value="KAF5762347.1"/>
    <property type="molecule type" value="Genomic_DNA"/>
</dbReference>
<dbReference type="Gramene" id="mRNA:HanXRQr2_Chr16g0775681">
    <property type="protein sequence ID" value="mRNA:HanXRQr2_Chr16g0775681"/>
    <property type="gene ID" value="HanXRQr2_Chr16g0775681"/>
</dbReference>
<dbReference type="GO" id="GO:0072318">
    <property type="term" value="P:clathrin coat disassembly"/>
    <property type="evidence" value="ECO:0000318"/>
    <property type="project" value="GO_Central"/>
</dbReference>
<feature type="region of interest" description="Disordered" evidence="3">
    <location>
        <begin position="485"/>
        <end position="592"/>
    </location>
</feature>
<feature type="region of interest" description="Disordered" evidence="3">
    <location>
        <begin position="609"/>
        <end position="632"/>
    </location>
</feature>